<dbReference type="EMBL" id="NCKW01005220">
    <property type="protein sequence ID" value="POM73245.1"/>
    <property type="molecule type" value="Genomic_DNA"/>
</dbReference>
<evidence type="ECO:0000313" key="2">
    <source>
        <dbReference type="Proteomes" id="UP000237271"/>
    </source>
</evidence>
<dbReference type="OrthoDB" id="120763at2759"/>
<sequence>MGPRGLQVELEESTNATLDRCHEARPTNTPPRICAKTKRVKITRCQLTAARMLLLRSEEVVVREIRVKNSTRKVGIATVEMYVIKHPVANRILDCGRL</sequence>
<gene>
    <name evidence="1" type="ORF">PHPALM_9924</name>
</gene>
<name>A0A2P4Y5Z8_9STRA</name>
<dbReference type="AlphaFoldDB" id="A0A2P4Y5Z8"/>
<evidence type="ECO:0000313" key="1">
    <source>
        <dbReference type="EMBL" id="POM73245.1"/>
    </source>
</evidence>
<protein>
    <submittedName>
        <fullName evidence="1">Uncharacterized protein</fullName>
    </submittedName>
</protein>
<accession>A0A2P4Y5Z8</accession>
<keyword evidence="2" id="KW-1185">Reference proteome</keyword>
<proteinExistence type="predicted"/>
<comment type="caution">
    <text evidence="1">The sequence shown here is derived from an EMBL/GenBank/DDBJ whole genome shotgun (WGS) entry which is preliminary data.</text>
</comment>
<reference evidence="1 2" key="1">
    <citation type="journal article" date="2017" name="Genome Biol. Evol.">
        <title>Phytophthora megakarya and P. palmivora, closely related causal agents of cacao black pod rot, underwent increases in genome sizes and gene numbers by different mechanisms.</title>
        <authorList>
            <person name="Ali S.S."/>
            <person name="Shao J."/>
            <person name="Lary D.J."/>
            <person name="Kronmiller B."/>
            <person name="Shen D."/>
            <person name="Strem M.D."/>
            <person name="Amoako-Attah I."/>
            <person name="Akrofi A.Y."/>
            <person name="Begoude B.A."/>
            <person name="Ten Hoopen G.M."/>
            <person name="Coulibaly K."/>
            <person name="Kebe B.I."/>
            <person name="Melnick R.L."/>
            <person name="Guiltinan M.J."/>
            <person name="Tyler B.M."/>
            <person name="Meinhardt L.W."/>
            <person name="Bailey B.A."/>
        </authorList>
    </citation>
    <scope>NUCLEOTIDE SEQUENCE [LARGE SCALE GENOMIC DNA]</scope>
    <source>
        <strain evidence="2">sbr112.9</strain>
    </source>
</reference>
<organism evidence="1 2">
    <name type="scientific">Phytophthora palmivora</name>
    <dbReference type="NCBI Taxonomy" id="4796"/>
    <lineage>
        <taxon>Eukaryota</taxon>
        <taxon>Sar</taxon>
        <taxon>Stramenopiles</taxon>
        <taxon>Oomycota</taxon>
        <taxon>Peronosporomycetes</taxon>
        <taxon>Peronosporales</taxon>
        <taxon>Peronosporaceae</taxon>
        <taxon>Phytophthora</taxon>
    </lineage>
</organism>
<dbReference type="Proteomes" id="UP000237271">
    <property type="component" value="Unassembled WGS sequence"/>
</dbReference>